<evidence type="ECO:0000256" key="8">
    <source>
        <dbReference type="PIRSR" id="PIRSR016262-3"/>
    </source>
</evidence>
<accession>A0A0C3FY98</accession>
<evidence type="ECO:0000256" key="6">
    <source>
        <dbReference type="PIRSR" id="PIRSR016262-1"/>
    </source>
</evidence>
<sequence>MSLPSILYHHFQIPLPYASALALQEKLHQLQMIQRHTGSHKDIVLLLQHRPVYTAGRRQTESEVRHERVRLNNMGADFIVTTRGGQLTYHGPGQLVGYPLLDLSRTTPTIRTRDYICRIQKTLESYLREAHAIEHFPSDQTGVFLDPTTKIGSIGVQVRHRLTSHGFSMNVTKEPMAWFDQVVACGLDDVKAGCIEGAVRKSVTVDDIVPGMVTVLQRIFQREFAKMDVDAAGEIGEAIAAVEEEALKAGDWLKTPALS</sequence>
<dbReference type="AlphaFoldDB" id="A0A0C3FY98"/>
<dbReference type="InParanoid" id="A0A0C3FY98"/>
<feature type="domain" description="BPL/LPL catalytic" evidence="9">
    <location>
        <begin position="38"/>
        <end position="224"/>
    </location>
</feature>
<evidence type="ECO:0000259" key="9">
    <source>
        <dbReference type="PROSITE" id="PS51733"/>
    </source>
</evidence>
<comment type="catalytic activity">
    <reaction evidence="5">
        <text>octanoyl-[ACP] + L-lysyl-[protein] = N(6)-octanoyl-L-lysyl-[protein] + holo-[ACP] + H(+)</text>
        <dbReference type="Rhea" id="RHEA:17665"/>
        <dbReference type="Rhea" id="RHEA-COMP:9636"/>
        <dbReference type="Rhea" id="RHEA-COMP:9685"/>
        <dbReference type="Rhea" id="RHEA-COMP:9752"/>
        <dbReference type="Rhea" id="RHEA-COMP:9928"/>
        <dbReference type="ChEBI" id="CHEBI:15378"/>
        <dbReference type="ChEBI" id="CHEBI:29969"/>
        <dbReference type="ChEBI" id="CHEBI:64479"/>
        <dbReference type="ChEBI" id="CHEBI:78463"/>
        <dbReference type="ChEBI" id="CHEBI:78809"/>
        <dbReference type="EC" id="2.3.1.181"/>
    </reaction>
</comment>
<dbReference type="EMBL" id="KN832987">
    <property type="protein sequence ID" value="KIM84634.1"/>
    <property type="molecule type" value="Genomic_DNA"/>
</dbReference>
<dbReference type="EC" id="2.3.1.181" evidence="5"/>
<dbReference type="FunCoup" id="A0A0C3FY98">
    <property type="interactions" value="555"/>
</dbReference>
<evidence type="ECO:0000256" key="2">
    <source>
        <dbReference type="ARBA" id="ARBA00007907"/>
    </source>
</evidence>
<dbReference type="PANTHER" id="PTHR10993:SF7">
    <property type="entry name" value="LIPOYLTRANSFERASE 2, MITOCHONDRIAL-RELATED"/>
    <property type="match status" value="1"/>
</dbReference>
<reference evidence="10 11" key="1">
    <citation type="submission" date="2014-04" db="EMBL/GenBank/DDBJ databases">
        <authorList>
            <consortium name="DOE Joint Genome Institute"/>
            <person name="Kuo A."/>
            <person name="Tarkka M."/>
            <person name="Buscot F."/>
            <person name="Kohler A."/>
            <person name="Nagy L.G."/>
            <person name="Floudas D."/>
            <person name="Copeland A."/>
            <person name="Barry K.W."/>
            <person name="Cichocki N."/>
            <person name="Veneault-Fourrey C."/>
            <person name="LaButti K."/>
            <person name="Lindquist E.A."/>
            <person name="Lipzen A."/>
            <person name="Lundell T."/>
            <person name="Morin E."/>
            <person name="Murat C."/>
            <person name="Sun H."/>
            <person name="Tunlid A."/>
            <person name="Henrissat B."/>
            <person name="Grigoriev I.V."/>
            <person name="Hibbett D.S."/>
            <person name="Martin F."/>
            <person name="Nordberg H.P."/>
            <person name="Cantor M.N."/>
            <person name="Hua S.X."/>
        </authorList>
    </citation>
    <scope>NUCLEOTIDE SEQUENCE [LARGE SCALE GENOMIC DNA]</scope>
    <source>
        <strain evidence="10 11">F 1598</strain>
    </source>
</reference>
<dbReference type="InterPro" id="IPR004143">
    <property type="entry name" value="BPL_LPL_catalytic"/>
</dbReference>
<feature type="binding site" evidence="7">
    <location>
        <begin position="83"/>
        <end position="90"/>
    </location>
    <ligand>
        <name>substrate</name>
    </ligand>
</feature>
<keyword evidence="11" id="KW-1185">Reference proteome</keyword>
<reference evidence="11" key="2">
    <citation type="submission" date="2015-01" db="EMBL/GenBank/DDBJ databases">
        <title>Evolutionary Origins and Diversification of the Mycorrhizal Mutualists.</title>
        <authorList>
            <consortium name="DOE Joint Genome Institute"/>
            <consortium name="Mycorrhizal Genomics Consortium"/>
            <person name="Kohler A."/>
            <person name="Kuo A."/>
            <person name="Nagy L.G."/>
            <person name="Floudas D."/>
            <person name="Copeland A."/>
            <person name="Barry K.W."/>
            <person name="Cichocki N."/>
            <person name="Veneault-Fourrey C."/>
            <person name="LaButti K."/>
            <person name="Lindquist E.A."/>
            <person name="Lipzen A."/>
            <person name="Lundell T."/>
            <person name="Morin E."/>
            <person name="Murat C."/>
            <person name="Riley R."/>
            <person name="Ohm R."/>
            <person name="Sun H."/>
            <person name="Tunlid A."/>
            <person name="Henrissat B."/>
            <person name="Grigoriev I.V."/>
            <person name="Hibbett D.S."/>
            <person name="Martin F."/>
        </authorList>
    </citation>
    <scope>NUCLEOTIDE SEQUENCE [LARGE SCALE GENOMIC DNA]</scope>
    <source>
        <strain evidence="11">F 1598</strain>
    </source>
</reference>
<dbReference type="UniPathway" id="UPA00538">
    <property type="reaction ID" value="UER00592"/>
</dbReference>
<dbReference type="InterPro" id="IPR000544">
    <property type="entry name" value="Octanoyltransferase"/>
</dbReference>
<comment type="function">
    <text evidence="5">Catalyzes the transfer of endogenously produced octanoic acid from octanoyl-acyl-carrier-protein onto the lipoyl domains of lipoate-dependent enzymes. Lipoyl-ACP can also act as a substrate although octanoyl-ACP is likely to be the physiological substrate.</text>
</comment>
<dbReference type="InterPro" id="IPR020605">
    <property type="entry name" value="Octanoyltransferase_CS"/>
</dbReference>
<dbReference type="NCBIfam" id="TIGR00214">
    <property type="entry name" value="lipB"/>
    <property type="match status" value="1"/>
</dbReference>
<comment type="pathway">
    <text evidence="1 5">Protein modification; protein lipoylation via endogenous pathway; protein N(6)-(lipoyl)lysine from octanoyl-[acyl-carrier-protein]: step 1/2.</text>
</comment>
<evidence type="ECO:0000256" key="3">
    <source>
        <dbReference type="ARBA" id="ARBA00022679"/>
    </source>
</evidence>
<proteinExistence type="inferred from homology"/>
<evidence type="ECO:0000256" key="5">
    <source>
        <dbReference type="PIRNR" id="PIRNR016262"/>
    </source>
</evidence>
<dbReference type="GO" id="GO:0033819">
    <property type="term" value="F:lipoyl(octanoyl) transferase activity"/>
    <property type="evidence" value="ECO:0007669"/>
    <property type="project" value="UniProtKB-EC"/>
</dbReference>
<dbReference type="PROSITE" id="PS01313">
    <property type="entry name" value="LIPB"/>
    <property type="match status" value="1"/>
</dbReference>
<name>A0A0C3FY98_PILCF</name>
<dbReference type="HOGENOM" id="CLU_035168_1_2_1"/>
<dbReference type="PIRSF" id="PIRSF016262">
    <property type="entry name" value="LPLase"/>
    <property type="match status" value="1"/>
</dbReference>
<feature type="active site" description="Acyl-thioester intermediate" evidence="6">
    <location>
        <position position="185"/>
    </location>
</feature>
<evidence type="ECO:0000313" key="11">
    <source>
        <dbReference type="Proteomes" id="UP000054166"/>
    </source>
</evidence>
<organism evidence="10 11">
    <name type="scientific">Piloderma croceum (strain F 1598)</name>
    <dbReference type="NCBI Taxonomy" id="765440"/>
    <lineage>
        <taxon>Eukaryota</taxon>
        <taxon>Fungi</taxon>
        <taxon>Dikarya</taxon>
        <taxon>Basidiomycota</taxon>
        <taxon>Agaricomycotina</taxon>
        <taxon>Agaricomycetes</taxon>
        <taxon>Agaricomycetidae</taxon>
        <taxon>Atheliales</taxon>
        <taxon>Atheliaceae</taxon>
        <taxon>Piloderma</taxon>
    </lineage>
</organism>
<dbReference type="InterPro" id="IPR045864">
    <property type="entry name" value="aa-tRNA-synth_II/BPL/LPL"/>
</dbReference>
<protein>
    <recommendedName>
        <fullName evidence="5">Octanoyltransferase</fullName>
        <ecNumber evidence="5">2.3.1.181</ecNumber>
    </recommendedName>
</protein>
<dbReference type="SUPFAM" id="SSF55681">
    <property type="entry name" value="Class II aaRS and biotin synthetases"/>
    <property type="match status" value="1"/>
</dbReference>
<evidence type="ECO:0000256" key="4">
    <source>
        <dbReference type="ARBA" id="ARBA00023315"/>
    </source>
</evidence>
<evidence type="ECO:0000313" key="10">
    <source>
        <dbReference type="EMBL" id="KIM84634.1"/>
    </source>
</evidence>
<dbReference type="STRING" id="765440.A0A0C3FY98"/>
<dbReference type="Gene3D" id="3.30.930.10">
    <property type="entry name" value="Bira Bifunctional Protein, Domain 2"/>
    <property type="match status" value="1"/>
</dbReference>
<keyword evidence="3 5" id="KW-0808">Transferase</keyword>
<dbReference type="PANTHER" id="PTHR10993">
    <property type="entry name" value="OCTANOYLTRANSFERASE"/>
    <property type="match status" value="1"/>
</dbReference>
<dbReference type="Proteomes" id="UP000054166">
    <property type="component" value="Unassembled WGS sequence"/>
</dbReference>
<evidence type="ECO:0000256" key="7">
    <source>
        <dbReference type="PIRSR" id="PIRSR016262-2"/>
    </source>
</evidence>
<dbReference type="Pfam" id="PF21948">
    <property type="entry name" value="LplA-B_cat"/>
    <property type="match status" value="1"/>
</dbReference>
<feature type="binding site" evidence="7">
    <location>
        <begin position="153"/>
        <end position="155"/>
    </location>
    <ligand>
        <name>substrate</name>
    </ligand>
</feature>
<dbReference type="GO" id="GO:0009249">
    <property type="term" value="P:protein lipoylation"/>
    <property type="evidence" value="ECO:0007669"/>
    <property type="project" value="InterPro"/>
</dbReference>
<dbReference type="PROSITE" id="PS51733">
    <property type="entry name" value="BPL_LPL_CATALYTIC"/>
    <property type="match status" value="1"/>
</dbReference>
<dbReference type="OrthoDB" id="19908at2759"/>
<feature type="binding site" evidence="7">
    <location>
        <begin position="166"/>
        <end position="168"/>
    </location>
    <ligand>
        <name>substrate</name>
    </ligand>
</feature>
<keyword evidence="4 5" id="KW-0012">Acyltransferase</keyword>
<evidence type="ECO:0000256" key="1">
    <source>
        <dbReference type="ARBA" id="ARBA00004821"/>
    </source>
</evidence>
<feature type="site" description="Lowers pKa of active site Cys" evidence="8">
    <location>
        <position position="150"/>
    </location>
</feature>
<gene>
    <name evidence="10" type="ORF">PILCRDRAFT_818215</name>
</gene>
<comment type="similarity">
    <text evidence="2 5">Belongs to the LipB family.</text>
</comment>